<reference evidence="1" key="1">
    <citation type="submission" date="2022-01" db="EMBL/GenBank/DDBJ databases">
        <authorList>
            <person name="King R."/>
        </authorList>
    </citation>
    <scope>NUCLEOTIDE SEQUENCE</scope>
</reference>
<dbReference type="AlphaFoldDB" id="A0A9P0H2M3"/>
<evidence type="ECO:0000313" key="2">
    <source>
        <dbReference type="Proteomes" id="UP001152798"/>
    </source>
</evidence>
<dbReference type="EMBL" id="OV725079">
    <property type="protein sequence ID" value="CAH1395203.1"/>
    <property type="molecule type" value="Genomic_DNA"/>
</dbReference>
<accession>A0A9P0H2M3</accession>
<name>A0A9P0H2M3_NEZVI</name>
<evidence type="ECO:0000313" key="1">
    <source>
        <dbReference type="EMBL" id="CAH1395203.1"/>
    </source>
</evidence>
<proteinExistence type="predicted"/>
<sequence>MGRSAYHLGALRLRLTPGQKVAVFGIDKIVRHLMNVSRGPVNTVPLNYPQSSKYLEQIWARLIPVTSVMF</sequence>
<gene>
    <name evidence="1" type="ORF">NEZAVI_LOCUS5515</name>
</gene>
<keyword evidence="2" id="KW-1185">Reference proteome</keyword>
<dbReference type="Proteomes" id="UP001152798">
    <property type="component" value="Chromosome 3"/>
</dbReference>
<protein>
    <submittedName>
        <fullName evidence="1">Uncharacterized protein</fullName>
    </submittedName>
</protein>
<organism evidence="1 2">
    <name type="scientific">Nezara viridula</name>
    <name type="common">Southern green stink bug</name>
    <name type="synonym">Cimex viridulus</name>
    <dbReference type="NCBI Taxonomy" id="85310"/>
    <lineage>
        <taxon>Eukaryota</taxon>
        <taxon>Metazoa</taxon>
        <taxon>Ecdysozoa</taxon>
        <taxon>Arthropoda</taxon>
        <taxon>Hexapoda</taxon>
        <taxon>Insecta</taxon>
        <taxon>Pterygota</taxon>
        <taxon>Neoptera</taxon>
        <taxon>Paraneoptera</taxon>
        <taxon>Hemiptera</taxon>
        <taxon>Heteroptera</taxon>
        <taxon>Panheteroptera</taxon>
        <taxon>Pentatomomorpha</taxon>
        <taxon>Pentatomoidea</taxon>
        <taxon>Pentatomidae</taxon>
        <taxon>Pentatominae</taxon>
        <taxon>Nezara</taxon>
    </lineage>
</organism>